<gene>
    <name evidence="8" type="ORF">FrCorBMG51_19610</name>
</gene>
<evidence type="ECO:0000256" key="1">
    <source>
        <dbReference type="ARBA" id="ARBA00004651"/>
    </source>
</evidence>
<accession>A0ABR5F0D4</accession>
<reference evidence="8 9" key="1">
    <citation type="submission" date="2014-12" db="EMBL/GenBank/DDBJ databases">
        <title>Frankia sp. BMG5.1 draft genome.</title>
        <authorList>
            <person name="Gtari M."/>
            <person name="Ghodhbane-Gtari F."/>
            <person name="Nouioui I."/>
            <person name="Ktari A."/>
            <person name="Hezbri K."/>
            <person name="Mimouni W."/>
            <person name="Sbissi I."/>
            <person name="Ayari A."/>
            <person name="Yamanaka T."/>
            <person name="Normand P."/>
            <person name="Tisa L.S."/>
            <person name="Boudabous A."/>
        </authorList>
    </citation>
    <scope>NUCLEOTIDE SEQUENCE [LARGE SCALE GENOMIC DNA]</scope>
    <source>
        <strain evidence="8 9">BMG5.1</strain>
    </source>
</reference>
<dbReference type="Pfam" id="PF02653">
    <property type="entry name" value="BPD_transp_2"/>
    <property type="match status" value="1"/>
</dbReference>
<feature type="region of interest" description="Disordered" evidence="6">
    <location>
        <begin position="1"/>
        <end position="25"/>
    </location>
</feature>
<evidence type="ECO:0000256" key="7">
    <source>
        <dbReference type="SAM" id="Phobius"/>
    </source>
</evidence>
<feature type="transmembrane region" description="Helical" evidence="7">
    <location>
        <begin position="93"/>
        <end position="113"/>
    </location>
</feature>
<keyword evidence="5 7" id="KW-0472">Membrane</keyword>
<protein>
    <recommendedName>
        <fullName evidence="10">Monosaccharide ABC transporter membrane protein, CUT2 family</fullName>
    </recommendedName>
</protein>
<dbReference type="CDD" id="cd06579">
    <property type="entry name" value="TM_PBP1_transp_AraH_like"/>
    <property type="match status" value="1"/>
</dbReference>
<comment type="caution">
    <text evidence="8">The sequence shown here is derived from an EMBL/GenBank/DDBJ whole genome shotgun (WGS) entry which is preliminary data.</text>
</comment>
<dbReference type="RefSeq" id="WP_047224501.1">
    <property type="nucleotide sequence ID" value="NZ_JWIO01000040.1"/>
</dbReference>
<feature type="transmembrane region" description="Helical" evidence="7">
    <location>
        <begin position="148"/>
        <end position="166"/>
    </location>
</feature>
<dbReference type="Proteomes" id="UP000035425">
    <property type="component" value="Unassembled WGS sequence"/>
</dbReference>
<evidence type="ECO:0000256" key="4">
    <source>
        <dbReference type="ARBA" id="ARBA00022989"/>
    </source>
</evidence>
<feature type="transmembrane region" description="Helical" evidence="7">
    <location>
        <begin position="238"/>
        <end position="258"/>
    </location>
</feature>
<dbReference type="InterPro" id="IPR001851">
    <property type="entry name" value="ABC_transp_permease"/>
</dbReference>
<sequence>MTATATDQRPNSPAPPGSGRPPRRANWPGGARWLALGERFGLLVLIVAIIVAWSVRFPDTFATVHNWQIIGSSQSVNLIIALALMVPLLSNNFDLSVGSTASLASMLTAGLMARNGWNLLEAVLVVLVTGLLIGAVNGLLVTRFGLNGLIATLGSATVLDGMQSWYSHNLSISSGFSQKLVDFGTATVWKIPWLTVVALLIALVIGYVVAQTPFGRRLVAVGSSSPAARLVGVRVDRLVLASYMTSGGLAAAGGVLLLAQQGSATPGTTGIGVLLPALAAVYLGASTWAPGQFNVVGTILGLALVAVIVSGLTLGGAATWVSGVADGGALILAVGASAAFRRRRRGA</sequence>
<evidence type="ECO:0008006" key="10">
    <source>
        <dbReference type="Google" id="ProtNLM"/>
    </source>
</evidence>
<keyword evidence="2" id="KW-1003">Cell membrane</keyword>
<dbReference type="PANTHER" id="PTHR32196:SF72">
    <property type="entry name" value="RIBOSE IMPORT PERMEASE PROTEIN RBSC"/>
    <property type="match status" value="1"/>
</dbReference>
<dbReference type="PANTHER" id="PTHR32196">
    <property type="entry name" value="ABC TRANSPORTER PERMEASE PROTEIN YPHD-RELATED-RELATED"/>
    <property type="match status" value="1"/>
</dbReference>
<feature type="transmembrane region" description="Helical" evidence="7">
    <location>
        <begin position="320"/>
        <end position="340"/>
    </location>
</feature>
<comment type="subcellular location">
    <subcellularLocation>
        <location evidence="1">Cell membrane</location>
        <topology evidence="1">Multi-pass membrane protein</topology>
    </subcellularLocation>
</comment>
<feature type="transmembrane region" description="Helical" evidence="7">
    <location>
        <begin position="67"/>
        <end position="86"/>
    </location>
</feature>
<dbReference type="EMBL" id="JWIO01000040">
    <property type="protein sequence ID" value="KLL10180.1"/>
    <property type="molecule type" value="Genomic_DNA"/>
</dbReference>
<evidence type="ECO:0000256" key="6">
    <source>
        <dbReference type="SAM" id="MobiDB-lite"/>
    </source>
</evidence>
<feature type="transmembrane region" description="Helical" evidence="7">
    <location>
        <begin position="119"/>
        <end position="141"/>
    </location>
</feature>
<name>A0ABR5F0D4_9ACTN</name>
<feature type="transmembrane region" description="Helical" evidence="7">
    <location>
        <begin position="33"/>
        <end position="55"/>
    </location>
</feature>
<feature type="transmembrane region" description="Helical" evidence="7">
    <location>
        <begin position="191"/>
        <end position="210"/>
    </location>
</feature>
<keyword evidence="4 7" id="KW-1133">Transmembrane helix</keyword>
<feature type="transmembrane region" description="Helical" evidence="7">
    <location>
        <begin position="264"/>
        <end position="283"/>
    </location>
</feature>
<keyword evidence="3 7" id="KW-0812">Transmembrane</keyword>
<evidence type="ECO:0000256" key="2">
    <source>
        <dbReference type="ARBA" id="ARBA00022475"/>
    </source>
</evidence>
<evidence type="ECO:0000313" key="8">
    <source>
        <dbReference type="EMBL" id="KLL10180.1"/>
    </source>
</evidence>
<proteinExistence type="predicted"/>
<evidence type="ECO:0000313" key="9">
    <source>
        <dbReference type="Proteomes" id="UP000035425"/>
    </source>
</evidence>
<keyword evidence="9" id="KW-1185">Reference proteome</keyword>
<organism evidence="8 9">
    <name type="scientific">Protofrankia coriariae</name>
    <dbReference type="NCBI Taxonomy" id="1562887"/>
    <lineage>
        <taxon>Bacteria</taxon>
        <taxon>Bacillati</taxon>
        <taxon>Actinomycetota</taxon>
        <taxon>Actinomycetes</taxon>
        <taxon>Frankiales</taxon>
        <taxon>Frankiaceae</taxon>
        <taxon>Protofrankia</taxon>
    </lineage>
</organism>
<evidence type="ECO:0000256" key="5">
    <source>
        <dbReference type="ARBA" id="ARBA00023136"/>
    </source>
</evidence>
<evidence type="ECO:0000256" key="3">
    <source>
        <dbReference type="ARBA" id="ARBA00022692"/>
    </source>
</evidence>
<feature type="transmembrane region" description="Helical" evidence="7">
    <location>
        <begin position="295"/>
        <end position="314"/>
    </location>
</feature>